<protein>
    <recommendedName>
        <fullName evidence="1">ISXO2-like transposase domain-containing protein</fullName>
    </recommendedName>
</protein>
<dbReference type="OrthoDB" id="10052789at2759"/>
<dbReference type="KEGG" id="hro:HELRODRAFT_79698"/>
<keyword evidence="4" id="KW-1185">Reference proteome</keyword>
<evidence type="ECO:0000259" key="1">
    <source>
        <dbReference type="Pfam" id="PF12762"/>
    </source>
</evidence>
<dbReference type="EMBL" id="AMQM01004421">
    <property type="status" value="NOT_ANNOTATED_CDS"/>
    <property type="molecule type" value="Genomic_DNA"/>
</dbReference>
<reference evidence="2 4" key="2">
    <citation type="journal article" date="2013" name="Nature">
        <title>Insights into bilaterian evolution from three spiralian genomes.</title>
        <authorList>
            <person name="Simakov O."/>
            <person name="Marletaz F."/>
            <person name="Cho S.J."/>
            <person name="Edsinger-Gonzales E."/>
            <person name="Havlak P."/>
            <person name="Hellsten U."/>
            <person name="Kuo D.H."/>
            <person name="Larsson T."/>
            <person name="Lv J."/>
            <person name="Arendt D."/>
            <person name="Savage R."/>
            <person name="Osoegawa K."/>
            <person name="de Jong P."/>
            <person name="Grimwood J."/>
            <person name="Chapman J.A."/>
            <person name="Shapiro H."/>
            <person name="Aerts A."/>
            <person name="Otillar R.P."/>
            <person name="Terry A.Y."/>
            <person name="Boore J.L."/>
            <person name="Grigoriev I.V."/>
            <person name="Lindberg D.R."/>
            <person name="Seaver E.C."/>
            <person name="Weisblat D.A."/>
            <person name="Putnam N.H."/>
            <person name="Rokhsar D.S."/>
        </authorList>
    </citation>
    <scope>NUCLEOTIDE SEQUENCE</scope>
</reference>
<dbReference type="HOGENOM" id="CLU_044348_6_5_1"/>
<dbReference type="RefSeq" id="XP_009017889.1">
    <property type="nucleotide sequence ID" value="XM_009019641.1"/>
</dbReference>
<dbReference type="AlphaFoldDB" id="T1G3S3"/>
<dbReference type="InterPro" id="IPR024445">
    <property type="entry name" value="Tnp_ISXO2-like"/>
</dbReference>
<evidence type="ECO:0000313" key="4">
    <source>
        <dbReference type="Proteomes" id="UP000015101"/>
    </source>
</evidence>
<reference evidence="4" key="1">
    <citation type="submission" date="2012-12" db="EMBL/GenBank/DDBJ databases">
        <authorList>
            <person name="Hellsten U."/>
            <person name="Grimwood J."/>
            <person name="Chapman J.A."/>
            <person name="Shapiro H."/>
            <person name="Aerts A."/>
            <person name="Otillar R.P."/>
            <person name="Terry A.Y."/>
            <person name="Boore J.L."/>
            <person name="Simakov O."/>
            <person name="Marletaz F."/>
            <person name="Cho S.-J."/>
            <person name="Edsinger-Gonzales E."/>
            <person name="Havlak P."/>
            <person name="Kuo D.-H."/>
            <person name="Larsson T."/>
            <person name="Lv J."/>
            <person name="Arendt D."/>
            <person name="Savage R."/>
            <person name="Osoegawa K."/>
            <person name="de Jong P."/>
            <person name="Lindberg D.R."/>
            <person name="Seaver E.C."/>
            <person name="Weisblat D.A."/>
            <person name="Putnam N.H."/>
            <person name="Grigoriev I.V."/>
            <person name="Rokhsar D.S."/>
        </authorList>
    </citation>
    <scope>NUCLEOTIDE SEQUENCE</scope>
</reference>
<dbReference type="PANTHER" id="PTHR47163">
    <property type="entry name" value="DDE_TNP_IS1595 DOMAIN-CONTAINING PROTEIN"/>
    <property type="match status" value="1"/>
</dbReference>
<dbReference type="EMBL" id="KB096551">
    <property type="protein sequence ID" value="ESO03953.1"/>
    <property type="molecule type" value="Genomic_DNA"/>
</dbReference>
<reference evidence="3" key="3">
    <citation type="submission" date="2015-06" db="UniProtKB">
        <authorList>
            <consortium name="EnsemblMetazoa"/>
        </authorList>
    </citation>
    <scope>IDENTIFICATION</scope>
</reference>
<proteinExistence type="predicted"/>
<organism evidence="3 4">
    <name type="scientific">Helobdella robusta</name>
    <name type="common">Californian leech</name>
    <dbReference type="NCBI Taxonomy" id="6412"/>
    <lineage>
        <taxon>Eukaryota</taxon>
        <taxon>Metazoa</taxon>
        <taxon>Spiralia</taxon>
        <taxon>Lophotrochozoa</taxon>
        <taxon>Annelida</taxon>
        <taxon>Clitellata</taxon>
        <taxon>Hirudinea</taxon>
        <taxon>Rhynchobdellida</taxon>
        <taxon>Glossiphoniidae</taxon>
        <taxon>Helobdella</taxon>
    </lineage>
</organism>
<evidence type="ECO:0000313" key="2">
    <source>
        <dbReference type="EMBL" id="ESO03953.1"/>
    </source>
</evidence>
<dbReference type="STRING" id="6412.T1G3S3"/>
<feature type="domain" description="ISXO2-like transposase" evidence="1">
    <location>
        <begin position="1"/>
        <end position="75"/>
    </location>
</feature>
<name>T1G3S3_HELRO</name>
<gene>
    <name evidence="3" type="primary">20215721</name>
    <name evidence="2" type="ORF">HELRODRAFT_79698</name>
</gene>
<dbReference type="Proteomes" id="UP000015101">
    <property type="component" value="Unassembled WGS sequence"/>
</dbReference>
<dbReference type="InterPro" id="IPR053164">
    <property type="entry name" value="IS1016-like_transposase"/>
</dbReference>
<accession>T1G3S3</accession>
<dbReference type="GeneID" id="20215721"/>
<dbReference type="InParanoid" id="T1G3S3"/>
<dbReference type="EnsemblMetazoa" id="HelroT79698">
    <property type="protein sequence ID" value="HelroP79698"/>
    <property type="gene ID" value="HelroG79698"/>
</dbReference>
<dbReference type="CTD" id="20215721"/>
<sequence length="98" mass="11403">GTTMWSNRWAAYNSLSQSTGLPHNTVNHKYGFVASTGVHTNGIENLWKCAKDKFKQMHGTCDAHISSYLDEFMWQRGARDRDERFQRALELIRTYYVV</sequence>
<dbReference type="Pfam" id="PF12762">
    <property type="entry name" value="DDE_Tnp_IS1595"/>
    <property type="match status" value="1"/>
</dbReference>
<dbReference type="PANTHER" id="PTHR47163:SF2">
    <property type="entry name" value="SI:DKEY-17M8.2"/>
    <property type="match status" value="1"/>
</dbReference>
<evidence type="ECO:0000313" key="3">
    <source>
        <dbReference type="EnsemblMetazoa" id="HelroP79698"/>
    </source>
</evidence>